<evidence type="ECO:0000313" key="2">
    <source>
        <dbReference type="Proteomes" id="UP000326939"/>
    </source>
</evidence>
<name>A0A5N5JZS4_9ROSI</name>
<dbReference type="Gene3D" id="3.20.20.100">
    <property type="entry name" value="NADP-dependent oxidoreductase domain"/>
    <property type="match status" value="1"/>
</dbReference>
<gene>
    <name evidence="1" type="ORF">DKX38_022271</name>
</gene>
<sequence>MDERASVGVSEAYFVRFLSLRIHLDVDGAGYDGRYSEGESRYNLSNNIIKAAALEYHAIAIKYSLHPVSLAIVDKFGILLLPNQICISFVLRHPLVASAIFGATKSWQLQEVLKACNFSLIDSALPIGKILIASVIWNAPPSMHFLVNSLFTFNTKEIACNHANG</sequence>
<dbReference type="SUPFAM" id="SSF51430">
    <property type="entry name" value="NAD(P)-linked oxidoreductase"/>
    <property type="match status" value="1"/>
</dbReference>
<dbReference type="PANTHER" id="PTHR43147:SF2">
    <property type="entry name" value="NADP-DEPENDENT OXIDOREDUCTASE DOMAIN-CONTAINING PROTEIN"/>
    <property type="match status" value="1"/>
</dbReference>
<accession>A0A5N5JZS4</accession>
<evidence type="ECO:0000313" key="1">
    <source>
        <dbReference type="EMBL" id="KAB5524522.1"/>
    </source>
</evidence>
<organism evidence="1 2">
    <name type="scientific">Salix brachista</name>
    <dbReference type="NCBI Taxonomy" id="2182728"/>
    <lineage>
        <taxon>Eukaryota</taxon>
        <taxon>Viridiplantae</taxon>
        <taxon>Streptophyta</taxon>
        <taxon>Embryophyta</taxon>
        <taxon>Tracheophyta</taxon>
        <taxon>Spermatophyta</taxon>
        <taxon>Magnoliopsida</taxon>
        <taxon>eudicotyledons</taxon>
        <taxon>Gunneridae</taxon>
        <taxon>Pentapetalae</taxon>
        <taxon>rosids</taxon>
        <taxon>fabids</taxon>
        <taxon>Malpighiales</taxon>
        <taxon>Salicaceae</taxon>
        <taxon>Saliceae</taxon>
        <taxon>Salix</taxon>
    </lineage>
</organism>
<comment type="caution">
    <text evidence="1">The sequence shown here is derived from an EMBL/GenBank/DDBJ whole genome shotgun (WGS) entry which is preliminary data.</text>
</comment>
<dbReference type="EMBL" id="VDCV01000015">
    <property type="protein sequence ID" value="KAB5524522.1"/>
    <property type="molecule type" value="Genomic_DNA"/>
</dbReference>
<protein>
    <submittedName>
        <fullName evidence="1">Uncharacterized protein</fullName>
    </submittedName>
</protein>
<keyword evidence="2" id="KW-1185">Reference proteome</keyword>
<dbReference type="Proteomes" id="UP000326939">
    <property type="component" value="Chromosome 15"/>
</dbReference>
<reference evidence="2" key="1">
    <citation type="journal article" date="2019" name="Gigascience">
        <title>De novo genome assembly of the endangered Acer yangbiense, a plant species with extremely small populations endemic to Yunnan Province, China.</title>
        <authorList>
            <person name="Yang J."/>
            <person name="Wariss H.M."/>
            <person name="Tao L."/>
            <person name="Zhang R."/>
            <person name="Yun Q."/>
            <person name="Hollingsworth P."/>
            <person name="Dao Z."/>
            <person name="Luo G."/>
            <person name="Guo H."/>
            <person name="Ma Y."/>
            <person name="Sun W."/>
        </authorList>
    </citation>
    <scope>NUCLEOTIDE SEQUENCE [LARGE SCALE GENOMIC DNA]</scope>
    <source>
        <strain evidence="2">cv. br00</strain>
    </source>
</reference>
<proteinExistence type="predicted"/>
<dbReference type="InterPro" id="IPR036812">
    <property type="entry name" value="NAD(P)_OxRdtase_dom_sf"/>
</dbReference>
<dbReference type="AlphaFoldDB" id="A0A5N5JZS4"/>
<dbReference type="PANTHER" id="PTHR43147">
    <property type="entry name" value="PROTEIN TAS"/>
    <property type="match status" value="1"/>
</dbReference>